<evidence type="ECO:0000313" key="2">
    <source>
        <dbReference type="Proteomes" id="UP000011137"/>
    </source>
</evidence>
<organism evidence="1 2">
    <name type="scientific">Haloarcula vallismortis tailed virus 1</name>
    <dbReference type="NCBI Taxonomy" id="1262528"/>
    <lineage>
        <taxon>Viruses</taxon>
        <taxon>Duplodnaviria</taxon>
        <taxon>Heunggongvirae</taxon>
        <taxon>Uroviricota</taxon>
        <taxon>Caudoviricetes</taxon>
        <taxon>Thumleimavirales</taxon>
        <taxon>Druskaviridae</taxon>
        <taxon>Tredecimvirus</taxon>
        <taxon>Tredecimvirus thailandense</taxon>
        <taxon>Tredecimvirus HVTV1</taxon>
    </lineage>
</organism>
<name>L7TKB2_9CAUD</name>
<proteinExistence type="predicted"/>
<protein>
    <submittedName>
        <fullName evidence="1">Uncharacterized protein</fullName>
    </submittedName>
</protein>
<dbReference type="KEGG" id="vg:14477291"/>
<dbReference type="RefSeq" id="YP_007378956.1">
    <property type="nucleotide sequence ID" value="NC_020158.1"/>
</dbReference>
<keyword evidence="2" id="KW-1185">Reference proteome</keyword>
<reference evidence="1 2" key="1">
    <citation type="journal article" date="2013" name="J. Virol.">
        <title>Insights into head-tailed viruses infecting extremely halophilic archaea.</title>
        <authorList>
            <person name="Pietila M.K."/>
            <person name="Laurinmaki P."/>
            <person name="Russell D.A."/>
            <person name="Ko C.C."/>
            <person name="Jacobs-Sera D."/>
            <person name="Butcher S.J."/>
            <person name="Bamford D.H."/>
            <person name="Hendrix R.W."/>
        </authorList>
    </citation>
    <scope>NUCLEOTIDE SEQUENCE [LARGE SCALE GENOMIC DNA]</scope>
</reference>
<gene>
    <name evidence="1" type="primary">50</name>
    <name evidence="1" type="ORF">HVTV1_50</name>
</gene>
<dbReference type="GeneID" id="14477291"/>
<evidence type="ECO:0000313" key="1">
    <source>
        <dbReference type="EMBL" id="AGC34420.1"/>
    </source>
</evidence>
<accession>L7TKB2</accession>
<sequence length="85" mass="10138">MSQFYEEDDKLTYDRAGVLVHRFLRKHCDLRQTATVVDVCNTMDVESSKHNEIRVREALQYFCEDEQEGGRRKRYKLPDEVPEDV</sequence>
<dbReference type="EMBL" id="KC117377">
    <property type="protein sequence ID" value="AGC34420.1"/>
    <property type="molecule type" value="Genomic_DNA"/>
</dbReference>
<dbReference type="OrthoDB" id="23572at10239"/>
<dbReference type="Proteomes" id="UP000011137">
    <property type="component" value="Segment"/>
</dbReference>